<dbReference type="Proteomes" id="UP000267900">
    <property type="component" value="Chromosome"/>
</dbReference>
<dbReference type="EMBL" id="CP034587">
    <property type="protein sequence ID" value="AZQ74370.1"/>
    <property type="molecule type" value="Genomic_DNA"/>
</dbReference>
<proteinExistence type="predicted"/>
<evidence type="ECO:0000313" key="2">
    <source>
        <dbReference type="Proteomes" id="UP000267900"/>
    </source>
</evidence>
<sequence>MPDTAIAPYAQAAAVVTAGGAVVRSQGVVGVTHPSPGFYVIEVDASIEVDKSVPIAVLWHTRYGGICINRIVGQTIHVSTCNLPDYADHDYAFHLIVP</sequence>
<dbReference type="RefSeq" id="WP_126916872.1">
    <property type="nucleotide sequence ID" value="NZ_CP034587.1"/>
</dbReference>
<organism evidence="1 2">
    <name type="scientific">Streptomyces luteoverticillatus</name>
    <name type="common">Streptoverticillium luteoverticillatus</name>
    <dbReference type="NCBI Taxonomy" id="66425"/>
    <lineage>
        <taxon>Bacteria</taxon>
        <taxon>Bacillati</taxon>
        <taxon>Actinomycetota</taxon>
        <taxon>Actinomycetes</taxon>
        <taxon>Kitasatosporales</taxon>
        <taxon>Streptomycetaceae</taxon>
        <taxon>Streptomyces</taxon>
    </lineage>
</organism>
<protein>
    <submittedName>
        <fullName evidence="1">Uncharacterized protein</fullName>
    </submittedName>
</protein>
<evidence type="ECO:0000313" key="1">
    <source>
        <dbReference type="EMBL" id="AZQ74370.1"/>
    </source>
</evidence>
<accession>A0A3Q9FXX6</accession>
<gene>
    <name evidence="1" type="ORF">EKH77_26985</name>
</gene>
<name>A0A3Q9FXX6_STRLT</name>
<reference evidence="1 2" key="1">
    <citation type="submission" date="2018-12" db="EMBL/GenBank/DDBJ databases">
        <title>The whole draft genome of Streptomyce luteoverticillatus CGMCC 15060.</title>
        <authorList>
            <person name="Feng Z."/>
            <person name="Chen G."/>
            <person name="Zhang J."/>
            <person name="Zhu H."/>
            <person name="Yu X."/>
            <person name="Zhang W."/>
            <person name="Zhang X."/>
        </authorList>
    </citation>
    <scope>NUCLEOTIDE SEQUENCE [LARGE SCALE GENOMIC DNA]</scope>
    <source>
        <strain evidence="1 2">CGMCC 15060</strain>
    </source>
</reference>
<keyword evidence="2" id="KW-1185">Reference proteome</keyword>
<dbReference type="AlphaFoldDB" id="A0A3Q9FXX6"/>